<comment type="function">
    <text evidence="6">Essential component of the RMI complex, a complex that plays an important role in the processing of homologous recombination intermediates to limit DNA crossover formation in cells. Promotes TOP3A binding to double Holliday junctions (DHJ) and hence stimulates TOP3A-mediated dissolution. Required for BLM phosphorylation during mitosis. Within the BLM complex, required for BLM and TOP3A stability.</text>
</comment>
<dbReference type="Gene3D" id="2.40.50.510">
    <property type="match status" value="1"/>
</dbReference>
<evidence type="ECO:0000256" key="5">
    <source>
        <dbReference type="ARBA" id="ARBA00023242"/>
    </source>
</evidence>
<evidence type="ECO:0000256" key="4">
    <source>
        <dbReference type="ARBA" id="ARBA00022705"/>
    </source>
</evidence>
<sequence>MSASQQEISNVKNFLEQQFISISLEWVEACISFINEEHNQTLSLQGLKNLVYQQWLDADLEEIGVSSLPLQLATTQKMTLNGCFALQVDGIRDVGRPAYVQLKELDQSENSNAEFSAAPEQSLPPWESKPTRMLMLNLTDGCTQIQGMEYKPINTLSPNLPPGTKVLIQGPIDCRLGVLLLTSEKIRILGGEVENKLTKFSRKAILREALQLPPEEDAETNTDAPANSETLITEENQLNPTAYAPESHVTSQQFYTNPSRFVQSNAASSQNQRIETRIENNVYRNRFEDRNPATSSSRQQNIFMSRNRNNADINNLGNINNLEAFEEEDDFEQTLDYGVLDELERENLNKSDDVEINHEELDIWDVDEDVIQDVMAFQDENPGFQMPSFDEYSDDTNASKVDKSKPFTYLYSALKNPLSNCTVTIKGFIITVLSKLECTVDKGWSLMVKINDGTASLDVNIHDKVLEGIIGISAPAMVKMQLQAATNPDKRKEVMEAISKCKVTLQEYNCLMDVKFSAGTKPCLVKAYPVNELHVQQLRRRVEVIRRECWNSLCEGLDSCTSNIRLWKLVKNIDRMQPQVEKTNAFSNSGGSLCSDNELENLLGRHYQRVDFLLTLKTN</sequence>
<dbReference type="PANTHER" id="PTHR14790:SF15">
    <property type="entry name" value="RECQ-MEDIATED GENOME INSTABILITY PROTEIN 1"/>
    <property type="match status" value="1"/>
</dbReference>
<evidence type="ECO:0000256" key="2">
    <source>
        <dbReference type="ARBA" id="ARBA00006395"/>
    </source>
</evidence>
<dbReference type="GO" id="GO:0016604">
    <property type="term" value="C:nuclear body"/>
    <property type="evidence" value="ECO:0007669"/>
    <property type="project" value="TreeGrafter"/>
</dbReference>
<evidence type="ECO:0000313" key="10">
    <source>
        <dbReference type="EMBL" id="GFR07394.1"/>
    </source>
</evidence>
<dbReference type="InterPro" id="IPR044881">
    <property type="entry name" value="RMI1_N_N_sf"/>
</dbReference>
<feature type="domain" description="RecQ mediated genome instability protein 1 OB-fold" evidence="7">
    <location>
        <begin position="68"/>
        <end position="199"/>
    </location>
</feature>
<organism evidence="10 11">
    <name type="scientific">Trichonephila clavata</name>
    <name type="common">Joro spider</name>
    <name type="synonym">Nephila clavata</name>
    <dbReference type="NCBI Taxonomy" id="2740835"/>
    <lineage>
        <taxon>Eukaryota</taxon>
        <taxon>Metazoa</taxon>
        <taxon>Ecdysozoa</taxon>
        <taxon>Arthropoda</taxon>
        <taxon>Chelicerata</taxon>
        <taxon>Arachnida</taxon>
        <taxon>Araneae</taxon>
        <taxon>Araneomorphae</taxon>
        <taxon>Entelegynae</taxon>
        <taxon>Araneoidea</taxon>
        <taxon>Nephilidae</taxon>
        <taxon>Trichonephila</taxon>
    </lineage>
</organism>
<dbReference type="Gene3D" id="1.10.8.1020">
    <property type="entry name" value="RecQ-mediated genome instability protein 1, N-terminal domain"/>
    <property type="match status" value="1"/>
</dbReference>
<dbReference type="Gene3D" id="2.40.50.770">
    <property type="entry name" value="RecQ-mediated genome instability protein Rmi1, C-terminal domain"/>
    <property type="match status" value="1"/>
</dbReference>
<keyword evidence="4" id="KW-0235">DNA replication</keyword>
<accession>A0A8X6GPS9</accession>
<evidence type="ECO:0000256" key="6">
    <source>
        <dbReference type="ARBA" id="ARBA00024977"/>
    </source>
</evidence>
<proteinExistence type="inferred from homology"/>
<dbReference type="GO" id="GO:0000712">
    <property type="term" value="P:resolution of meiotic recombination intermediates"/>
    <property type="evidence" value="ECO:0007669"/>
    <property type="project" value="TreeGrafter"/>
</dbReference>
<evidence type="ECO:0000313" key="11">
    <source>
        <dbReference type="Proteomes" id="UP000887116"/>
    </source>
</evidence>
<evidence type="ECO:0000259" key="7">
    <source>
        <dbReference type="Pfam" id="PF08585"/>
    </source>
</evidence>
<dbReference type="InterPro" id="IPR049363">
    <property type="entry name" value="RMI1_N"/>
</dbReference>
<dbReference type="PANTHER" id="PTHR14790">
    <property type="entry name" value="RECQ-MEDIATED GENOME INSTABILITY PROTEIN 1 RMI1"/>
    <property type="match status" value="1"/>
</dbReference>
<reference evidence="10" key="1">
    <citation type="submission" date="2020-07" db="EMBL/GenBank/DDBJ databases">
        <title>Multicomponent nature underlies the extraordinary mechanical properties of spider dragline silk.</title>
        <authorList>
            <person name="Kono N."/>
            <person name="Nakamura H."/>
            <person name="Mori M."/>
            <person name="Yoshida Y."/>
            <person name="Ohtoshi R."/>
            <person name="Malay A.D."/>
            <person name="Moran D.A.P."/>
            <person name="Tomita M."/>
            <person name="Numata K."/>
            <person name="Arakawa K."/>
        </authorList>
    </citation>
    <scope>NUCLEOTIDE SEQUENCE</scope>
</reference>
<protein>
    <recommendedName>
        <fullName evidence="3">RecQ-mediated genome instability protein 1</fullName>
    </recommendedName>
</protein>
<dbReference type="Pfam" id="PF08585">
    <property type="entry name" value="RMI1_N_C"/>
    <property type="match status" value="1"/>
</dbReference>
<dbReference type="OrthoDB" id="341511at2759"/>
<dbReference type="Pfam" id="PF21000">
    <property type="entry name" value="RMI1_N_N"/>
    <property type="match status" value="1"/>
</dbReference>
<feature type="domain" description="RMI1 N-terminal" evidence="9">
    <location>
        <begin position="15"/>
        <end position="63"/>
    </location>
</feature>
<dbReference type="EMBL" id="BMAO01026151">
    <property type="protein sequence ID" value="GFR07394.1"/>
    <property type="molecule type" value="Genomic_DNA"/>
</dbReference>
<comment type="caution">
    <text evidence="10">The sequence shown here is derived from an EMBL/GenBank/DDBJ whole genome shotgun (WGS) entry which is preliminary data.</text>
</comment>
<dbReference type="Proteomes" id="UP000887116">
    <property type="component" value="Unassembled WGS sequence"/>
</dbReference>
<name>A0A8X6GPS9_TRICU</name>
<dbReference type="SMART" id="SM01161">
    <property type="entry name" value="DUF1767"/>
    <property type="match status" value="1"/>
</dbReference>
<dbReference type="GO" id="GO:0031422">
    <property type="term" value="C:RecQ family helicase-topoisomerase III complex"/>
    <property type="evidence" value="ECO:0007669"/>
    <property type="project" value="TreeGrafter"/>
</dbReference>
<dbReference type="FunFam" id="2.40.50.770:FF:000002">
    <property type="entry name" value="recQ-mediated genome instability protein 1"/>
    <property type="match status" value="1"/>
</dbReference>
<dbReference type="InterPro" id="IPR032199">
    <property type="entry name" value="RMI1_C"/>
</dbReference>
<comment type="subcellular location">
    <subcellularLocation>
        <location evidence="1">Nucleus</location>
    </subcellularLocation>
</comment>
<dbReference type="GO" id="GO:0006260">
    <property type="term" value="P:DNA replication"/>
    <property type="evidence" value="ECO:0007669"/>
    <property type="project" value="UniProtKB-KW"/>
</dbReference>
<keyword evidence="5" id="KW-0539">Nucleus</keyword>
<feature type="domain" description="RecQ-mediated genome instability protein 1 C-terminal OB-fold" evidence="8">
    <location>
        <begin position="404"/>
        <end position="542"/>
    </location>
</feature>
<keyword evidence="11" id="KW-1185">Reference proteome</keyword>
<evidence type="ECO:0000256" key="1">
    <source>
        <dbReference type="ARBA" id="ARBA00004123"/>
    </source>
</evidence>
<dbReference type="GO" id="GO:0000724">
    <property type="term" value="P:double-strand break repair via homologous recombination"/>
    <property type="evidence" value="ECO:0007669"/>
    <property type="project" value="TreeGrafter"/>
</dbReference>
<comment type="similarity">
    <text evidence="2">Belongs to the RMI1 family.</text>
</comment>
<dbReference type="GO" id="GO:0000166">
    <property type="term" value="F:nucleotide binding"/>
    <property type="evidence" value="ECO:0007669"/>
    <property type="project" value="InterPro"/>
</dbReference>
<dbReference type="InterPro" id="IPR013894">
    <property type="entry name" value="RMI1_OB"/>
</dbReference>
<evidence type="ECO:0000259" key="8">
    <source>
        <dbReference type="Pfam" id="PF16099"/>
    </source>
</evidence>
<gene>
    <name evidence="10" type="primary">rmi1</name>
    <name evidence="10" type="ORF">TNCT_224881</name>
</gene>
<dbReference type="InterPro" id="IPR042470">
    <property type="entry name" value="RMI1_N_C_sf"/>
</dbReference>
<dbReference type="AlphaFoldDB" id="A0A8X6GPS9"/>
<evidence type="ECO:0000256" key="3">
    <source>
        <dbReference type="ARBA" id="ARBA00018987"/>
    </source>
</evidence>
<evidence type="ECO:0000259" key="9">
    <source>
        <dbReference type="Pfam" id="PF21000"/>
    </source>
</evidence>
<dbReference type="Pfam" id="PF16099">
    <property type="entry name" value="RMI1_C"/>
    <property type="match status" value="1"/>
</dbReference>